<reference evidence="11" key="2">
    <citation type="submission" date="2020-09" db="EMBL/GenBank/DDBJ databases">
        <authorList>
            <person name="Sun Q."/>
            <person name="Zhou Y."/>
        </authorList>
    </citation>
    <scope>NUCLEOTIDE SEQUENCE</scope>
    <source>
        <strain evidence="11">CGMCC 1.15095</strain>
    </source>
</reference>
<name>A0A916X6K0_9SPHN</name>
<proteinExistence type="inferred from homology"/>
<comment type="similarity">
    <text evidence="2 7">Belongs to the acyl-CoA dehydrogenase family.</text>
</comment>
<gene>
    <name evidence="11" type="ORF">GCM10011494_26640</name>
</gene>
<organism evidence="11 12">
    <name type="scientific">Novosphingobium endophyticum</name>
    <dbReference type="NCBI Taxonomy" id="1955250"/>
    <lineage>
        <taxon>Bacteria</taxon>
        <taxon>Pseudomonadati</taxon>
        <taxon>Pseudomonadota</taxon>
        <taxon>Alphaproteobacteria</taxon>
        <taxon>Sphingomonadales</taxon>
        <taxon>Sphingomonadaceae</taxon>
        <taxon>Novosphingobium</taxon>
    </lineage>
</organism>
<dbReference type="InterPro" id="IPR006091">
    <property type="entry name" value="Acyl-CoA_Oxase/DH_mid-dom"/>
</dbReference>
<dbReference type="InterPro" id="IPR009100">
    <property type="entry name" value="AcylCoA_DH/oxidase_NM_dom_sf"/>
</dbReference>
<dbReference type="GO" id="GO:0003995">
    <property type="term" value="F:acyl-CoA dehydrogenase activity"/>
    <property type="evidence" value="ECO:0007669"/>
    <property type="project" value="TreeGrafter"/>
</dbReference>
<comment type="subunit">
    <text evidence="3">Homodimer.</text>
</comment>
<evidence type="ECO:0000313" key="12">
    <source>
        <dbReference type="Proteomes" id="UP000608154"/>
    </source>
</evidence>
<feature type="domain" description="Acyl-CoA dehydrogenase/oxidase C-terminal" evidence="8">
    <location>
        <begin position="232"/>
        <end position="379"/>
    </location>
</feature>
<dbReference type="AlphaFoldDB" id="A0A916X6K0"/>
<dbReference type="Pfam" id="PF02770">
    <property type="entry name" value="Acyl-CoA_dh_M"/>
    <property type="match status" value="1"/>
</dbReference>
<evidence type="ECO:0000256" key="1">
    <source>
        <dbReference type="ARBA" id="ARBA00001974"/>
    </source>
</evidence>
<dbReference type="InterPro" id="IPR037069">
    <property type="entry name" value="AcylCoA_DH/ox_N_sf"/>
</dbReference>
<dbReference type="InterPro" id="IPR036250">
    <property type="entry name" value="AcylCo_DH-like_C"/>
</dbReference>
<dbReference type="InterPro" id="IPR050741">
    <property type="entry name" value="Acyl-CoA_dehydrogenase"/>
</dbReference>
<evidence type="ECO:0000256" key="5">
    <source>
        <dbReference type="ARBA" id="ARBA00022827"/>
    </source>
</evidence>
<feature type="domain" description="Acyl-CoA dehydrogenase/oxidase N-terminal" evidence="10">
    <location>
        <begin position="6"/>
        <end position="120"/>
    </location>
</feature>
<dbReference type="Pfam" id="PF00441">
    <property type="entry name" value="Acyl-CoA_dh_1"/>
    <property type="match status" value="1"/>
</dbReference>
<keyword evidence="12" id="KW-1185">Reference proteome</keyword>
<keyword evidence="4 7" id="KW-0285">Flavoprotein</keyword>
<dbReference type="PANTHER" id="PTHR48083:SF13">
    <property type="entry name" value="ACYL-COA DEHYDROGENASE FAMILY MEMBER 11"/>
    <property type="match status" value="1"/>
</dbReference>
<dbReference type="RefSeq" id="WP_188772037.1">
    <property type="nucleotide sequence ID" value="NZ_BMHK01000018.1"/>
</dbReference>
<evidence type="ECO:0000259" key="10">
    <source>
        <dbReference type="Pfam" id="PF02771"/>
    </source>
</evidence>
<evidence type="ECO:0000256" key="7">
    <source>
        <dbReference type="RuleBase" id="RU362125"/>
    </source>
</evidence>
<dbReference type="InterPro" id="IPR013786">
    <property type="entry name" value="AcylCoA_DH/ox_N"/>
</dbReference>
<keyword evidence="6 7" id="KW-0560">Oxidoreductase</keyword>
<evidence type="ECO:0000313" key="11">
    <source>
        <dbReference type="EMBL" id="GGC06692.1"/>
    </source>
</evidence>
<keyword evidence="5 7" id="KW-0274">FAD</keyword>
<protein>
    <submittedName>
        <fullName evidence="11">Acyl-CoA dehydrogenase</fullName>
    </submittedName>
</protein>
<sequence>MCPTDRALEIGQRVERFVREVIIPYERDPRRDHHGAPTDELVYEMREKARGAGVLTPHVLPGGGHLTQLETAYVLRRSGLSPLGPLACNTMAPDEGNIYLLSKVGSSEHKERFLKPLVEGRTRSAFFMTEPALEGGAGSDPSMLRTVCREDGDHWVIDGRKAFITGAEGATVGIIMAKAEQGASMFLVDLPDPAIVIESVPNTMDSSMPGGHATVRIENLRVPASQMLGEPGEGFKYAQVRLSPARLSHCMRWLGCCDRAHEIAVDFANRREAFGKKLIDHEGVGFMLAENMIDLQQASLMIDWCAGVLDGGSLGTVESSMAKVAVSEALMRVADRCVQVLGGLGVSDATIVEQVFREVRAFRIYDGPTEVHKWSLAKKIRRDWRAAQ</sequence>
<dbReference type="InterPro" id="IPR009075">
    <property type="entry name" value="AcylCo_DH/oxidase_C"/>
</dbReference>
<feature type="domain" description="Acyl-CoA oxidase/dehydrogenase middle" evidence="9">
    <location>
        <begin position="125"/>
        <end position="203"/>
    </location>
</feature>
<dbReference type="PANTHER" id="PTHR48083">
    <property type="entry name" value="MEDIUM-CHAIN SPECIFIC ACYL-COA DEHYDROGENASE, MITOCHONDRIAL-RELATED"/>
    <property type="match status" value="1"/>
</dbReference>
<dbReference type="GO" id="GO:0033539">
    <property type="term" value="P:fatty acid beta-oxidation using acyl-CoA dehydrogenase"/>
    <property type="evidence" value="ECO:0007669"/>
    <property type="project" value="TreeGrafter"/>
</dbReference>
<dbReference type="Pfam" id="PF02771">
    <property type="entry name" value="Acyl-CoA_dh_N"/>
    <property type="match status" value="1"/>
</dbReference>
<reference evidence="11" key="1">
    <citation type="journal article" date="2014" name="Int. J. Syst. Evol. Microbiol.">
        <title>Complete genome sequence of Corynebacterium casei LMG S-19264T (=DSM 44701T), isolated from a smear-ripened cheese.</title>
        <authorList>
            <consortium name="US DOE Joint Genome Institute (JGI-PGF)"/>
            <person name="Walter F."/>
            <person name="Albersmeier A."/>
            <person name="Kalinowski J."/>
            <person name="Ruckert C."/>
        </authorList>
    </citation>
    <scope>NUCLEOTIDE SEQUENCE</scope>
    <source>
        <strain evidence="11">CGMCC 1.15095</strain>
    </source>
</reference>
<dbReference type="SUPFAM" id="SSF47203">
    <property type="entry name" value="Acyl-CoA dehydrogenase C-terminal domain-like"/>
    <property type="match status" value="1"/>
</dbReference>
<evidence type="ECO:0000259" key="8">
    <source>
        <dbReference type="Pfam" id="PF00441"/>
    </source>
</evidence>
<dbReference type="GO" id="GO:0050660">
    <property type="term" value="F:flavin adenine dinucleotide binding"/>
    <property type="evidence" value="ECO:0007669"/>
    <property type="project" value="InterPro"/>
</dbReference>
<evidence type="ECO:0000259" key="9">
    <source>
        <dbReference type="Pfam" id="PF02770"/>
    </source>
</evidence>
<accession>A0A916X6K0</accession>
<dbReference type="Gene3D" id="2.40.110.10">
    <property type="entry name" value="Butyryl-CoA Dehydrogenase, subunit A, domain 2"/>
    <property type="match status" value="1"/>
</dbReference>
<dbReference type="Gene3D" id="1.10.540.10">
    <property type="entry name" value="Acyl-CoA dehydrogenase/oxidase, N-terminal domain"/>
    <property type="match status" value="1"/>
</dbReference>
<evidence type="ECO:0000256" key="2">
    <source>
        <dbReference type="ARBA" id="ARBA00009347"/>
    </source>
</evidence>
<dbReference type="Proteomes" id="UP000608154">
    <property type="component" value="Unassembled WGS sequence"/>
</dbReference>
<dbReference type="GO" id="GO:0005737">
    <property type="term" value="C:cytoplasm"/>
    <property type="evidence" value="ECO:0007669"/>
    <property type="project" value="TreeGrafter"/>
</dbReference>
<evidence type="ECO:0000256" key="4">
    <source>
        <dbReference type="ARBA" id="ARBA00022630"/>
    </source>
</evidence>
<comment type="caution">
    <text evidence="11">The sequence shown here is derived from an EMBL/GenBank/DDBJ whole genome shotgun (WGS) entry which is preliminary data.</text>
</comment>
<comment type="cofactor">
    <cofactor evidence="1 7">
        <name>FAD</name>
        <dbReference type="ChEBI" id="CHEBI:57692"/>
    </cofactor>
</comment>
<dbReference type="Gene3D" id="1.20.140.10">
    <property type="entry name" value="Butyryl-CoA Dehydrogenase, subunit A, domain 3"/>
    <property type="match status" value="1"/>
</dbReference>
<dbReference type="InterPro" id="IPR046373">
    <property type="entry name" value="Acyl-CoA_Oxase/DH_mid-dom_sf"/>
</dbReference>
<evidence type="ECO:0000256" key="3">
    <source>
        <dbReference type="ARBA" id="ARBA00011738"/>
    </source>
</evidence>
<evidence type="ECO:0000256" key="6">
    <source>
        <dbReference type="ARBA" id="ARBA00023002"/>
    </source>
</evidence>
<dbReference type="SUPFAM" id="SSF56645">
    <property type="entry name" value="Acyl-CoA dehydrogenase NM domain-like"/>
    <property type="match status" value="1"/>
</dbReference>
<dbReference type="EMBL" id="BMHK01000018">
    <property type="protein sequence ID" value="GGC06692.1"/>
    <property type="molecule type" value="Genomic_DNA"/>
</dbReference>